<accession>A0A397IXG7</accession>
<dbReference type="OrthoDB" id="447953at2759"/>
<comment type="caution">
    <text evidence="1">The sequence shown here is derived from an EMBL/GenBank/DDBJ whole genome shotgun (WGS) entry which is preliminary data.</text>
</comment>
<evidence type="ECO:0000313" key="1">
    <source>
        <dbReference type="EMBL" id="RHZ77563.1"/>
    </source>
</evidence>
<protein>
    <submittedName>
        <fullName evidence="1">Uncharacterized protein</fullName>
    </submittedName>
</protein>
<dbReference type="Proteomes" id="UP000266861">
    <property type="component" value="Unassembled WGS sequence"/>
</dbReference>
<keyword evidence="2" id="KW-1185">Reference proteome</keyword>
<sequence>MNGGTSSQPIISYSVIQLLGKIYSINVNNIQESYAMDRNFNTFKEDMNPSSNSFLKLLSKSLIPGESKPKLPSNNNARESRIKSLENLLESNFKASEL</sequence>
<dbReference type="EMBL" id="PQFF01000166">
    <property type="protein sequence ID" value="RHZ77563.1"/>
    <property type="molecule type" value="Genomic_DNA"/>
</dbReference>
<organism evidence="1 2">
    <name type="scientific">Diversispora epigaea</name>
    <dbReference type="NCBI Taxonomy" id="1348612"/>
    <lineage>
        <taxon>Eukaryota</taxon>
        <taxon>Fungi</taxon>
        <taxon>Fungi incertae sedis</taxon>
        <taxon>Mucoromycota</taxon>
        <taxon>Glomeromycotina</taxon>
        <taxon>Glomeromycetes</taxon>
        <taxon>Diversisporales</taxon>
        <taxon>Diversisporaceae</taxon>
        <taxon>Diversispora</taxon>
    </lineage>
</organism>
<name>A0A397IXG7_9GLOM</name>
<reference evidence="1 2" key="1">
    <citation type="submission" date="2018-08" db="EMBL/GenBank/DDBJ databases">
        <title>Genome and evolution of the arbuscular mycorrhizal fungus Diversispora epigaea (formerly Glomus versiforme) and its bacterial endosymbionts.</title>
        <authorList>
            <person name="Sun X."/>
            <person name="Fei Z."/>
            <person name="Harrison M."/>
        </authorList>
    </citation>
    <scope>NUCLEOTIDE SEQUENCE [LARGE SCALE GENOMIC DNA]</scope>
    <source>
        <strain evidence="1 2">IT104</strain>
    </source>
</reference>
<evidence type="ECO:0000313" key="2">
    <source>
        <dbReference type="Proteomes" id="UP000266861"/>
    </source>
</evidence>
<gene>
    <name evidence="1" type="ORF">Glove_176g65</name>
</gene>
<proteinExistence type="predicted"/>
<dbReference type="AlphaFoldDB" id="A0A397IXG7"/>